<dbReference type="Proteomes" id="UP000184048">
    <property type="component" value="Unassembled WGS sequence"/>
</dbReference>
<accession>A0A1M4SYX5</accession>
<dbReference type="PROSITE" id="PS51257">
    <property type="entry name" value="PROKAR_LIPOPROTEIN"/>
    <property type="match status" value="1"/>
</dbReference>
<dbReference type="Gene3D" id="3.10.450.50">
    <property type="match status" value="1"/>
</dbReference>
<organism evidence="1 2">
    <name type="scientific">Flavisolibacter ginsengisoli DSM 18119</name>
    <dbReference type="NCBI Taxonomy" id="1121884"/>
    <lineage>
        <taxon>Bacteria</taxon>
        <taxon>Pseudomonadati</taxon>
        <taxon>Bacteroidota</taxon>
        <taxon>Chitinophagia</taxon>
        <taxon>Chitinophagales</taxon>
        <taxon>Chitinophagaceae</taxon>
        <taxon>Flavisolibacter</taxon>
    </lineage>
</organism>
<dbReference type="AlphaFoldDB" id="A0A1M4SYX5"/>
<reference evidence="1 2" key="1">
    <citation type="submission" date="2016-11" db="EMBL/GenBank/DDBJ databases">
        <authorList>
            <person name="Jaros S."/>
            <person name="Januszkiewicz K."/>
            <person name="Wedrychowicz H."/>
        </authorList>
    </citation>
    <scope>NUCLEOTIDE SEQUENCE [LARGE SCALE GENOMIC DNA]</scope>
    <source>
        <strain evidence="1 2">DSM 18119</strain>
    </source>
</reference>
<dbReference type="SUPFAM" id="SSF54427">
    <property type="entry name" value="NTF2-like"/>
    <property type="match status" value="1"/>
</dbReference>
<protein>
    <recommendedName>
        <fullName evidence="3">SnoaL-like domain-containing protein</fullName>
    </recommendedName>
</protein>
<proteinExistence type="predicted"/>
<keyword evidence="2" id="KW-1185">Reference proteome</keyword>
<name>A0A1M4SYX5_9BACT</name>
<sequence length="181" mass="20816">MKQLIICYCLAFFLFSCKDNETKTKGMATVATDSTTTKTATDLPYQALYSSEWNNDVSDADLKMVLTTYKDWENNNLSGLLKSMADSVEIDMSSGEHSKKTNADLGKMWSTYRDSLSSVKITMHAWNKMHSIDKKDNYIVTWYDETDTYKNGKVDSASYHDINQVKDGKINWYSQYKRPKK</sequence>
<evidence type="ECO:0000313" key="2">
    <source>
        <dbReference type="Proteomes" id="UP000184048"/>
    </source>
</evidence>
<gene>
    <name evidence="1" type="ORF">SAMN02745131_00277</name>
</gene>
<evidence type="ECO:0008006" key="3">
    <source>
        <dbReference type="Google" id="ProtNLM"/>
    </source>
</evidence>
<dbReference type="InterPro" id="IPR032710">
    <property type="entry name" value="NTF2-like_dom_sf"/>
</dbReference>
<dbReference type="EMBL" id="FQUU01000001">
    <property type="protein sequence ID" value="SHE37247.1"/>
    <property type="molecule type" value="Genomic_DNA"/>
</dbReference>
<evidence type="ECO:0000313" key="1">
    <source>
        <dbReference type="EMBL" id="SHE37247.1"/>
    </source>
</evidence>